<dbReference type="Pfam" id="PF07963">
    <property type="entry name" value="N_methyl"/>
    <property type="match status" value="1"/>
</dbReference>
<sequence>MIESRRKSGFTLIELLVVIAIIAVLIALLLPAVQSAREAARRAQCVNNLKQIGLGMHNYESGNSVLPQGMRGCCWGSWLIPVLPFVEQQALFNSWNSSGNNDPNQPAASAVEGDFRYAGAANITVTSTRVSAYFCPSDGNNERTVGIGNLGKLVTSQNYVVNFGNITMQQGSIQGGSLQPYFLDNNVRYDFLGAPFGDVGAPKADIAAGGGQGAQNGTVRFAAITDGLSNTMMTSEVLVGVSGASWDLRGFSHWAYAGNFSGYLTPNTSKPDWMQDQGYCNYPFGKNAPCVGGPGGLVMIAARSNHAGGVNVGFCDGSVKFVKNSVSPPTYQAISSTRGGEVVSSDAY</sequence>
<dbReference type="Pfam" id="PF07596">
    <property type="entry name" value="SBP_bac_10"/>
    <property type="match status" value="1"/>
</dbReference>
<reference evidence="2 3" key="1">
    <citation type="submission" date="2023-03" db="EMBL/GenBank/DDBJ databases">
        <title>Paludisphaera mucosa sp. nov. a novel planctomycete from northern fen.</title>
        <authorList>
            <person name="Ivanova A."/>
        </authorList>
    </citation>
    <scope>NUCLEOTIDE SEQUENCE [LARGE SCALE GENOMIC DNA]</scope>
    <source>
        <strain evidence="2 3">Pla2</strain>
    </source>
</reference>
<feature type="domain" description="DUF1559" evidence="1">
    <location>
        <begin position="34"/>
        <end position="326"/>
    </location>
</feature>
<dbReference type="InterPro" id="IPR011453">
    <property type="entry name" value="DUF1559"/>
</dbReference>
<dbReference type="InterPro" id="IPR045584">
    <property type="entry name" value="Pilin-like"/>
</dbReference>
<organism evidence="2 3">
    <name type="scientific">Paludisphaera mucosa</name>
    <dbReference type="NCBI Taxonomy" id="3030827"/>
    <lineage>
        <taxon>Bacteria</taxon>
        <taxon>Pseudomonadati</taxon>
        <taxon>Planctomycetota</taxon>
        <taxon>Planctomycetia</taxon>
        <taxon>Isosphaerales</taxon>
        <taxon>Isosphaeraceae</taxon>
        <taxon>Paludisphaera</taxon>
    </lineage>
</organism>
<evidence type="ECO:0000313" key="3">
    <source>
        <dbReference type="Proteomes" id="UP001216907"/>
    </source>
</evidence>
<gene>
    <name evidence="2" type="ORF">PZE19_00665</name>
</gene>
<comment type="caution">
    <text evidence="2">The sequence shown here is derived from an EMBL/GenBank/DDBJ whole genome shotgun (WGS) entry which is preliminary data.</text>
</comment>
<keyword evidence="3" id="KW-1185">Reference proteome</keyword>
<dbReference type="Proteomes" id="UP001216907">
    <property type="component" value="Unassembled WGS sequence"/>
</dbReference>
<dbReference type="InterPro" id="IPR012902">
    <property type="entry name" value="N_methyl_site"/>
</dbReference>
<accession>A0ABT6F3X6</accession>
<dbReference type="SUPFAM" id="SSF54523">
    <property type="entry name" value="Pili subunits"/>
    <property type="match status" value="1"/>
</dbReference>
<dbReference type="PANTHER" id="PTHR30093">
    <property type="entry name" value="GENERAL SECRETION PATHWAY PROTEIN G"/>
    <property type="match status" value="1"/>
</dbReference>
<dbReference type="RefSeq" id="WP_277858650.1">
    <property type="nucleotide sequence ID" value="NZ_JARRAG010000001.1"/>
</dbReference>
<dbReference type="PANTHER" id="PTHR30093:SF2">
    <property type="entry name" value="TYPE II SECRETION SYSTEM PROTEIN H"/>
    <property type="match status" value="1"/>
</dbReference>
<name>A0ABT6F3X6_9BACT</name>
<evidence type="ECO:0000313" key="2">
    <source>
        <dbReference type="EMBL" id="MDG3002286.1"/>
    </source>
</evidence>
<protein>
    <submittedName>
        <fullName evidence="2">DUF1559 domain-containing protein</fullName>
    </submittedName>
</protein>
<dbReference type="NCBIfam" id="TIGR02532">
    <property type="entry name" value="IV_pilin_GFxxxE"/>
    <property type="match status" value="1"/>
</dbReference>
<dbReference type="NCBIfam" id="TIGR04294">
    <property type="entry name" value="pre_pil_HX9DG"/>
    <property type="match status" value="1"/>
</dbReference>
<evidence type="ECO:0000259" key="1">
    <source>
        <dbReference type="Pfam" id="PF07596"/>
    </source>
</evidence>
<dbReference type="EMBL" id="JARRAG010000001">
    <property type="protein sequence ID" value="MDG3002286.1"/>
    <property type="molecule type" value="Genomic_DNA"/>
</dbReference>
<proteinExistence type="predicted"/>
<dbReference type="Gene3D" id="3.30.700.10">
    <property type="entry name" value="Glycoprotein, Type 4 Pilin"/>
    <property type="match status" value="1"/>
</dbReference>
<dbReference type="PROSITE" id="PS00409">
    <property type="entry name" value="PROKAR_NTER_METHYL"/>
    <property type="match status" value="1"/>
</dbReference>
<dbReference type="InterPro" id="IPR027558">
    <property type="entry name" value="Pre_pil_HX9DG_C"/>
</dbReference>